<proteinExistence type="predicted"/>
<evidence type="ECO:0008006" key="3">
    <source>
        <dbReference type="Google" id="ProtNLM"/>
    </source>
</evidence>
<accession>A0ABP8HNP0</accession>
<evidence type="ECO:0000313" key="1">
    <source>
        <dbReference type="EMBL" id="GAA4341938.1"/>
    </source>
</evidence>
<dbReference type="RefSeq" id="WP_345252007.1">
    <property type="nucleotide sequence ID" value="NZ_BAABFO010000031.1"/>
</dbReference>
<evidence type="ECO:0000313" key="2">
    <source>
        <dbReference type="Proteomes" id="UP001501671"/>
    </source>
</evidence>
<name>A0ABP8HNP0_9BURK</name>
<sequence length="182" mass="19881">MSRLRIAFAWVVLLLAACSPKYDWREMPAADGAVRVAFPSRPQSETRDVDVGGHTLSLTFTVAQIDTSVFAVGHARLPPAVRDDPAEMAKVADGFEEVLRANLQGSQTGRRDVALKQAPSDTRRLYRSVELEVHGTVADSPAWLLGRMVVLGDMLIEVIALGNEADLPRDVAQTFVQSLRAE</sequence>
<comment type="caution">
    <text evidence="1">The sequence shown here is derived from an EMBL/GenBank/DDBJ whole genome shotgun (WGS) entry which is preliminary data.</text>
</comment>
<reference evidence="2" key="1">
    <citation type="journal article" date="2019" name="Int. J. Syst. Evol. Microbiol.">
        <title>The Global Catalogue of Microorganisms (GCM) 10K type strain sequencing project: providing services to taxonomists for standard genome sequencing and annotation.</title>
        <authorList>
            <consortium name="The Broad Institute Genomics Platform"/>
            <consortium name="The Broad Institute Genome Sequencing Center for Infectious Disease"/>
            <person name="Wu L."/>
            <person name="Ma J."/>
        </authorList>
    </citation>
    <scope>NUCLEOTIDE SEQUENCE [LARGE SCALE GENOMIC DNA]</scope>
    <source>
        <strain evidence="2">JCM 17666</strain>
    </source>
</reference>
<organism evidence="1 2">
    <name type="scientific">Pigmentiphaga soli</name>
    <dbReference type="NCBI Taxonomy" id="1007095"/>
    <lineage>
        <taxon>Bacteria</taxon>
        <taxon>Pseudomonadati</taxon>
        <taxon>Pseudomonadota</taxon>
        <taxon>Betaproteobacteria</taxon>
        <taxon>Burkholderiales</taxon>
        <taxon>Alcaligenaceae</taxon>
        <taxon>Pigmentiphaga</taxon>
    </lineage>
</organism>
<dbReference type="EMBL" id="BAABFO010000031">
    <property type="protein sequence ID" value="GAA4341938.1"/>
    <property type="molecule type" value="Genomic_DNA"/>
</dbReference>
<dbReference type="PROSITE" id="PS51257">
    <property type="entry name" value="PROKAR_LIPOPROTEIN"/>
    <property type="match status" value="1"/>
</dbReference>
<protein>
    <recommendedName>
        <fullName evidence="3">Lipoprotein</fullName>
    </recommendedName>
</protein>
<gene>
    <name evidence="1" type="ORF">GCM10023144_43250</name>
</gene>
<dbReference type="Proteomes" id="UP001501671">
    <property type="component" value="Unassembled WGS sequence"/>
</dbReference>
<keyword evidence="2" id="KW-1185">Reference proteome</keyword>